<evidence type="ECO:0000313" key="2">
    <source>
        <dbReference type="Proteomes" id="UP000243975"/>
    </source>
</evidence>
<proteinExistence type="predicted"/>
<dbReference type="Proteomes" id="UP000243975">
    <property type="component" value="Unassembled WGS sequence"/>
</dbReference>
<name>A0A118JRI3_CYNCS</name>
<reference evidence="1 2" key="1">
    <citation type="journal article" date="2016" name="Sci. Rep.">
        <title>The genome sequence of the outbreeding globe artichoke constructed de novo incorporating a phase-aware low-pass sequencing strategy of F1 progeny.</title>
        <authorList>
            <person name="Scaglione D."/>
            <person name="Reyes-Chin-Wo S."/>
            <person name="Acquadro A."/>
            <person name="Froenicke L."/>
            <person name="Portis E."/>
            <person name="Beitel C."/>
            <person name="Tirone M."/>
            <person name="Mauro R."/>
            <person name="Lo Monaco A."/>
            <person name="Mauromicale G."/>
            <person name="Faccioli P."/>
            <person name="Cattivelli L."/>
            <person name="Rieseberg L."/>
            <person name="Michelmore R."/>
            <person name="Lanteri S."/>
        </authorList>
    </citation>
    <scope>NUCLEOTIDE SEQUENCE [LARGE SCALE GENOMIC DNA]</scope>
    <source>
        <strain evidence="1">2C</strain>
    </source>
</reference>
<evidence type="ECO:0000313" key="1">
    <source>
        <dbReference type="EMBL" id="KVH87637.1"/>
    </source>
</evidence>
<dbReference type="EMBL" id="LEKV01005983">
    <property type="protein sequence ID" value="KVH87637.1"/>
    <property type="molecule type" value="Genomic_DNA"/>
</dbReference>
<dbReference type="Gramene" id="KVH87637">
    <property type="protein sequence ID" value="KVH87637"/>
    <property type="gene ID" value="Ccrd_025078"/>
</dbReference>
<dbReference type="PANTHER" id="PTHR45752:SF195">
    <property type="entry name" value="LEUCINE-RICH REPEAT (LRR) FAMILY PROTEIN-RELATED"/>
    <property type="match status" value="1"/>
</dbReference>
<dbReference type="InterPro" id="IPR050715">
    <property type="entry name" value="LRR-SigEffector_domain"/>
</dbReference>
<comment type="caution">
    <text evidence="1">The sequence shown here is derived from an EMBL/GenBank/DDBJ whole genome shotgun (WGS) entry which is preliminary data.</text>
</comment>
<dbReference type="PANTHER" id="PTHR45752">
    <property type="entry name" value="LEUCINE-RICH REPEAT-CONTAINING"/>
    <property type="match status" value="1"/>
</dbReference>
<dbReference type="InterPro" id="IPR032675">
    <property type="entry name" value="LRR_dom_sf"/>
</dbReference>
<dbReference type="AlphaFoldDB" id="A0A118JRI3"/>
<keyword evidence="2" id="KW-1185">Reference proteome</keyword>
<sequence>HLPNLKVLNLSHSEKLIKTPDFDGLPCLERIKLYKCVNLTDVHPSIGYHERLIYVDMSYCTHLKKFPPIIGMKKLETLILSWCPQLCMFPEIQTNMDNMVELSLRGSRIKVVPSSFGKYCTNLLSLDLGYCKSLKSIEGNFHHLKHLKKFFIARCKKLKIPPEGLFDVTCCLEVLHLFGTSFKNLHPGIVSMKFPGFPPSLKRLHLVSCDWINGDISSVFCELSNLQVLNLQHNDFSRLHCSLLQLCSLKVLNLSYCCDLVELPDLPSSIAVLQAYQCKKLKLVDLPTDLKWLWRISLPMNCILGDMERKVQSMLQGNSIYDNSISLSFHVDNIRLEDFARRRLMLELPRNWYNKFSGFLICLKVEGMIGNNSNVITIEDVMGRENEDVLEVSDDETFKWIRGKGEVYKCYIYISCSSLRHTSWWKSTHTTISFSIQRGTFVKVELVPRSKGDPIERVKHTTNSSEFWDRETIEITHDSKSCIKINWCPNDMPNLFYNRNV</sequence>
<dbReference type="Gene3D" id="3.80.10.10">
    <property type="entry name" value="Ribonuclease Inhibitor"/>
    <property type="match status" value="2"/>
</dbReference>
<accession>A0A118JRI3</accession>
<feature type="non-terminal residue" evidence="1">
    <location>
        <position position="1"/>
    </location>
</feature>
<gene>
    <name evidence="1" type="ORF">Ccrd_025078</name>
</gene>
<organism evidence="1 2">
    <name type="scientific">Cynara cardunculus var. scolymus</name>
    <name type="common">Globe artichoke</name>
    <name type="synonym">Cynara scolymus</name>
    <dbReference type="NCBI Taxonomy" id="59895"/>
    <lineage>
        <taxon>Eukaryota</taxon>
        <taxon>Viridiplantae</taxon>
        <taxon>Streptophyta</taxon>
        <taxon>Embryophyta</taxon>
        <taxon>Tracheophyta</taxon>
        <taxon>Spermatophyta</taxon>
        <taxon>Magnoliopsida</taxon>
        <taxon>eudicotyledons</taxon>
        <taxon>Gunneridae</taxon>
        <taxon>Pentapetalae</taxon>
        <taxon>asterids</taxon>
        <taxon>campanulids</taxon>
        <taxon>Asterales</taxon>
        <taxon>Asteraceae</taxon>
        <taxon>Carduoideae</taxon>
        <taxon>Cardueae</taxon>
        <taxon>Carduinae</taxon>
        <taxon>Cynara</taxon>
    </lineage>
</organism>
<protein>
    <submittedName>
        <fullName evidence="1">Leucine-rich repeat-containing protein</fullName>
    </submittedName>
</protein>
<dbReference type="SUPFAM" id="SSF52058">
    <property type="entry name" value="L domain-like"/>
    <property type="match status" value="1"/>
</dbReference>